<name>L8HBE0_ACACF</name>
<feature type="coiled-coil region" evidence="1">
    <location>
        <begin position="49"/>
        <end position="90"/>
    </location>
</feature>
<keyword evidence="1" id="KW-0175">Coiled coil</keyword>
<organism evidence="3 4">
    <name type="scientific">Acanthamoeba castellanii (strain ATCC 30010 / Neff)</name>
    <dbReference type="NCBI Taxonomy" id="1257118"/>
    <lineage>
        <taxon>Eukaryota</taxon>
        <taxon>Amoebozoa</taxon>
        <taxon>Discosea</taxon>
        <taxon>Longamoebia</taxon>
        <taxon>Centramoebida</taxon>
        <taxon>Acanthamoebidae</taxon>
        <taxon>Acanthamoeba</taxon>
    </lineage>
</organism>
<accession>L8HBE0</accession>
<keyword evidence="4" id="KW-1185">Reference proteome</keyword>
<reference evidence="3 4" key="1">
    <citation type="journal article" date="2013" name="Genome Biol.">
        <title>Genome of Acanthamoeba castellanii highlights extensive lateral gene transfer and early evolution of tyrosine kinase signaling.</title>
        <authorList>
            <person name="Clarke M."/>
            <person name="Lohan A.J."/>
            <person name="Liu B."/>
            <person name="Lagkouvardos I."/>
            <person name="Roy S."/>
            <person name="Zafar N."/>
            <person name="Bertelli C."/>
            <person name="Schilde C."/>
            <person name="Kianianmomeni A."/>
            <person name="Burglin T.R."/>
            <person name="Frech C."/>
            <person name="Turcotte B."/>
            <person name="Kopec K.O."/>
            <person name="Synnott J.M."/>
            <person name="Choo C."/>
            <person name="Paponov I."/>
            <person name="Finkler A."/>
            <person name="Soon Heng Tan C."/>
            <person name="Hutchins A.P."/>
            <person name="Weinmeier T."/>
            <person name="Rattei T."/>
            <person name="Chu J.S."/>
            <person name="Gimenez G."/>
            <person name="Irimia M."/>
            <person name="Rigden D.J."/>
            <person name="Fitzpatrick D.A."/>
            <person name="Lorenzo-Morales J."/>
            <person name="Bateman A."/>
            <person name="Chiu C.H."/>
            <person name="Tang P."/>
            <person name="Hegemann P."/>
            <person name="Fromm H."/>
            <person name="Raoult D."/>
            <person name="Greub G."/>
            <person name="Miranda-Saavedra D."/>
            <person name="Chen N."/>
            <person name="Nash P."/>
            <person name="Ginger M.L."/>
            <person name="Horn M."/>
            <person name="Schaap P."/>
            <person name="Caler L."/>
            <person name="Loftus B."/>
        </authorList>
    </citation>
    <scope>NUCLEOTIDE SEQUENCE [LARGE SCALE GENOMIC DNA]</scope>
    <source>
        <strain evidence="3 4">Neff</strain>
    </source>
</reference>
<dbReference type="EMBL" id="KB007883">
    <property type="protein sequence ID" value="ELR22552.1"/>
    <property type="molecule type" value="Genomic_DNA"/>
</dbReference>
<evidence type="ECO:0000313" key="3">
    <source>
        <dbReference type="EMBL" id="ELR22552.1"/>
    </source>
</evidence>
<gene>
    <name evidence="3" type="ORF">ACA1_142550</name>
</gene>
<feature type="region of interest" description="Disordered" evidence="2">
    <location>
        <begin position="1"/>
        <end position="21"/>
    </location>
</feature>
<sequence>MVLVSPRGRATEGCDPDPKWSELDRKNASRYAKELAHLKGKFEKEERLRKNAIKNLNRAHNALAAAMKEFEVAREALLGLEEQLSEKRAEQTQQRIIALEHYLSVEAAGLQEADGEERRSARPRSGSRERKDEEVKKERRDKEERDDRKPRGPSSGKQQQQQQQEKNKDKPLGGGGGGKSSREKAATLRSPRSKAAEKKP</sequence>
<protein>
    <submittedName>
        <fullName evidence="3">Uncharacterized protein</fullName>
    </submittedName>
</protein>
<feature type="compositionally biased region" description="Basic and acidic residues" evidence="2">
    <location>
        <begin position="9"/>
        <end position="21"/>
    </location>
</feature>
<dbReference type="GeneID" id="14923496"/>
<dbReference type="KEGG" id="acan:ACA1_142550"/>
<dbReference type="RefSeq" id="XP_004349640.1">
    <property type="nucleotide sequence ID" value="XM_004349590.1"/>
</dbReference>
<feature type="compositionally biased region" description="Basic and acidic residues" evidence="2">
    <location>
        <begin position="116"/>
        <end position="150"/>
    </location>
</feature>
<feature type="region of interest" description="Disordered" evidence="2">
    <location>
        <begin position="108"/>
        <end position="200"/>
    </location>
</feature>
<evidence type="ECO:0000313" key="4">
    <source>
        <dbReference type="Proteomes" id="UP000011083"/>
    </source>
</evidence>
<proteinExistence type="predicted"/>
<evidence type="ECO:0000256" key="1">
    <source>
        <dbReference type="SAM" id="Coils"/>
    </source>
</evidence>
<evidence type="ECO:0000256" key="2">
    <source>
        <dbReference type="SAM" id="MobiDB-lite"/>
    </source>
</evidence>
<dbReference type="VEuPathDB" id="AmoebaDB:ACA1_142550"/>
<dbReference type="Proteomes" id="UP000011083">
    <property type="component" value="Unassembled WGS sequence"/>
</dbReference>
<dbReference type="AlphaFoldDB" id="L8HBE0"/>